<protein>
    <recommendedName>
        <fullName evidence="3">GDYXXLXY domain-containing protein</fullName>
    </recommendedName>
</protein>
<dbReference type="InterPro" id="IPR025833">
    <property type="entry name" value="GDYXXLXY"/>
</dbReference>
<evidence type="ECO:0008006" key="3">
    <source>
        <dbReference type="Google" id="ProtNLM"/>
    </source>
</evidence>
<dbReference type="AlphaFoldDB" id="A0A0U2ZKH7"/>
<evidence type="ECO:0000313" key="2">
    <source>
        <dbReference type="Proteomes" id="UP000067683"/>
    </source>
</evidence>
<keyword evidence="2" id="KW-1185">Reference proteome</keyword>
<dbReference type="OrthoDB" id="4868247at2"/>
<evidence type="ECO:0000313" key="1">
    <source>
        <dbReference type="EMBL" id="ALS76529.1"/>
    </source>
</evidence>
<dbReference type="KEGG" id="prt:AUC31_15535"/>
<reference evidence="1" key="1">
    <citation type="submission" date="2016-01" db="EMBL/GenBank/DDBJ databases">
        <title>Complete genome of Planococcus rifietoensis type strain M8.</title>
        <authorList>
            <person name="See-Too W.S."/>
        </authorList>
    </citation>
    <scope>NUCLEOTIDE SEQUENCE [LARGE SCALE GENOMIC DNA]</scope>
    <source>
        <strain evidence="1">M8</strain>
    </source>
</reference>
<accession>A0A0U2ZKH7</accession>
<dbReference type="STRING" id="200991.AUC31_15535"/>
<proteinExistence type="predicted"/>
<dbReference type="Proteomes" id="UP000067683">
    <property type="component" value="Chromosome"/>
</dbReference>
<name>A0A0U2ZKH7_9BACL</name>
<dbReference type="Pfam" id="PF14345">
    <property type="entry name" value="GDYXXLXY"/>
    <property type="match status" value="1"/>
</dbReference>
<organism evidence="1 2">
    <name type="scientific">Planococcus rifietoensis</name>
    <dbReference type="NCBI Taxonomy" id="200991"/>
    <lineage>
        <taxon>Bacteria</taxon>
        <taxon>Bacillati</taxon>
        <taxon>Bacillota</taxon>
        <taxon>Bacilli</taxon>
        <taxon>Bacillales</taxon>
        <taxon>Caryophanaceae</taxon>
        <taxon>Planococcus</taxon>
    </lineage>
</organism>
<dbReference type="RefSeq" id="WP_058383231.1">
    <property type="nucleotide sequence ID" value="NZ_CP013659.2"/>
</dbReference>
<sequence>MKKWLMPVLQTVFVALLVVSFYATSWFGEQYLLRAEPYDPFDPFYGEYVMLQYPDLDAPAGISDGAVYFTLTAGEDGYAVIDRIEERPFFGAINGSKYDRRVVAPQLENFYVEQGRGPELEEAVDLEVTIDVAPWGSIRPVSIAPREE</sequence>
<gene>
    <name evidence="1" type="ORF">AUC31_15535</name>
</gene>
<dbReference type="EMBL" id="CP013659">
    <property type="protein sequence ID" value="ALS76529.1"/>
    <property type="molecule type" value="Genomic_DNA"/>
</dbReference>